<dbReference type="HAMAP" id="MF_00531">
    <property type="entry name" value="Ribosomal_uS19"/>
    <property type="match status" value="1"/>
</dbReference>
<dbReference type="GO" id="GO:0003735">
    <property type="term" value="F:structural constituent of ribosome"/>
    <property type="evidence" value="ECO:0007669"/>
    <property type="project" value="InterPro"/>
</dbReference>
<dbReference type="OrthoDB" id="2043at2759"/>
<evidence type="ECO:0000256" key="2">
    <source>
        <dbReference type="ARBA" id="ARBA00022980"/>
    </source>
</evidence>
<dbReference type="AlphaFoldDB" id="A0A5J4Z1F0"/>
<dbReference type="GO" id="GO:0006412">
    <property type="term" value="P:translation"/>
    <property type="evidence" value="ECO:0007669"/>
    <property type="project" value="InterPro"/>
</dbReference>
<evidence type="ECO:0000256" key="4">
    <source>
        <dbReference type="RuleBase" id="RU003485"/>
    </source>
</evidence>
<dbReference type="PANTHER" id="PTHR11880:SF8">
    <property type="entry name" value="SMALL RIBOSOMAL SUBUNIT PROTEIN US19M"/>
    <property type="match status" value="1"/>
</dbReference>
<evidence type="ECO:0000256" key="3">
    <source>
        <dbReference type="ARBA" id="ARBA00023274"/>
    </source>
</evidence>
<dbReference type="PROSITE" id="PS00323">
    <property type="entry name" value="RIBOSOMAL_S19"/>
    <property type="match status" value="1"/>
</dbReference>
<dbReference type="GO" id="GO:0000028">
    <property type="term" value="P:ribosomal small subunit assembly"/>
    <property type="evidence" value="ECO:0007669"/>
    <property type="project" value="TreeGrafter"/>
</dbReference>
<sequence length="92" mass="10350">MRWSLVARMPRPVWKGPFADPLVGNPEKGTRRSMILPEWIGKTILVHSGKDWQPVVVNNKMVGHRLGEFVLTKKAVVHQGKLADAQKGSKKK</sequence>
<keyword evidence="2 4" id="KW-0689">Ribosomal protein</keyword>
<protein>
    <submittedName>
        <fullName evidence="5">30S ribosomal protein S19</fullName>
    </submittedName>
</protein>
<gene>
    <name evidence="5" type="ORF">FVE85_5314</name>
</gene>
<comment type="similarity">
    <text evidence="1 4">Belongs to the universal ribosomal protein uS19 family.</text>
</comment>
<comment type="caution">
    <text evidence="5">The sequence shown here is derived from an EMBL/GenBank/DDBJ whole genome shotgun (WGS) entry which is preliminary data.</text>
</comment>
<dbReference type="Gene3D" id="3.30.860.10">
    <property type="entry name" value="30s Ribosomal Protein S19, Chain A"/>
    <property type="match status" value="1"/>
</dbReference>
<dbReference type="PANTHER" id="PTHR11880">
    <property type="entry name" value="RIBOSOMAL PROTEIN S19P FAMILY MEMBER"/>
    <property type="match status" value="1"/>
</dbReference>
<dbReference type="GO" id="GO:0005840">
    <property type="term" value="C:ribosome"/>
    <property type="evidence" value="ECO:0007669"/>
    <property type="project" value="UniProtKB-KW"/>
</dbReference>
<dbReference type="InterPro" id="IPR023575">
    <property type="entry name" value="Ribosomal_uS19_SF"/>
</dbReference>
<keyword evidence="3 4" id="KW-0687">Ribonucleoprotein</keyword>
<dbReference type="SUPFAM" id="SSF54570">
    <property type="entry name" value="Ribosomal protein S19"/>
    <property type="match status" value="1"/>
</dbReference>
<name>A0A5J4Z1F0_PORPP</name>
<accession>A0A5J4Z1F0</accession>
<dbReference type="EMBL" id="VRMN01000001">
    <property type="protein sequence ID" value="KAA8497729.1"/>
    <property type="molecule type" value="Genomic_DNA"/>
</dbReference>
<keyword evidence="6" id="KW-1185">Reference proteome</keyword>
<dbReference type="GO" id="GO:1990904">
    <property type="term" value="C:ribonucleoprotein complex"/>
    <property type="evidence" value="ECO:0007669"/>
    <property type="project" value="UniProtKB-KW"/>
</dbReference>
<dbReference type="InterPro" id="IPR020934">
    <property type="entry name" value="Ribosomal_uS19_CS"/>
</dbReference>
<evidence type="ECO:0000256" key="1">
    <source>
        <dbReference type="ARBA" id="ARBA00007345"/>
    </source>
</evidence>
<dbReference type="OMA" id="YVAFEIT"/>
<evidence type="ECO:0000313" key="5">
    <source>
        <dbReference type="EMBL" id="KAA8497729.1"/>
    </source>
</evidence>
<proteinExistence type="inferred from homology"/>
<reference evidence="6" key="1">
    <citation type="journal article" date="2019" name="Nat. Commun.">
        <title>Expansion of phycobilisome linker gene families in mesophilic red algae.</title>
        <authorList>
            <person name="Lee J."/>
            <person name="Kim D."/>
            <person name="Bhattacharya D."/>
            <person name="Yoon H.S."/>
        </authorList>
    </citation>
    <scope>NUCLEOTIDE SEQUENCE [LARGE SCALE GENOMIC DNA]</scope>
    <source>
        <strain evidence="6">CCMP 1328</strain>
    </source>
</reference>
<dbReference type="GO" id="GO:0005737">
    <property type="term" value="C:cytoplasm"/>
    <property type="evidence" value="ECO:0007669"/>
    <property type="project" value="UniProtKB-ARBA"/>
</dbReference>
<dbReference type="PRINTS" id="PR00975">
    <property type="entry name" value="RIBOSOMALS19"/>
</dbReference>
<organism evidence="5 6">
    <name type="scientific">Porphyridium purpureum</name>
    <name type="common">Red alga</name>
    <name type="synonym">Porphyridium cruentum</name>
    <dbReference type="NCBI Taxonomy" id="35688"/>
    <lineage>
        <taxon>Eukaryota</taxon>
        <taxon>Rhodophyta</taxon>
        <taxon>Bangiophyceae</taxon>
        <taxon>Porphyridiales</taxon>
        <taxon>Porphyridiaceae</taxon>
        <taxon>Porphyridium</taxon>
    </lineage>
</organism>
<dbReference type="GO" id="GO:0003723">
    <property type="term" value="F:RNA binding"/>
    <property type="evidence" value="ECO:0007669"/>
    <property type="project" value="InterPro"/>
</dbReference>
<evidence type="ECO:0000313" key="6">
    <source>
        <dbReference type="Proteomes" id="UP000324585"/>
    </source>
</evidence>
<dbReference type="Pfam" id="PF00203">
    <property type="entry name" value="Ribosomal_S19"/>
    <property type="match status" value="1"/>
</dbReference>
<dbReference type="Proteomes" id="UP000324585">
    <property type="component" value="Unassembled WGS sequence"/>
</dbReference>
<dbReference type="InterPro" id="IPR002222">
    <property type="entry name" value="Ribosomal_uS19"/>
</dbReference>